<dbReference type="AlphaFoldDB" id="A0A8S4PTJ7"/>
<evidence type="ECO:0000256" key="1">
    <source>
        <dbReference type="ARBA" id="ARBA00006235"/>
    </source>
</evidence>
<dbReference type="GO" id="GO:0005737">
    <property type="term" value="C:cytoplasm"/>
    <property type="evidence" value="ECO:0007669"/>
    <property type="project" value="UniProtKB-ARBA"/>
</dbReference>
<feature type="compositionally biased region" description="Polar residues" evidence="2">
    <location>
        <begin position="72"/>
        <end position="91"/>
    </location>
</feature>
<accession>A0A8S4PTJ7</accession>
<evidence type="ECO:0000313" key="4">
    <source>
        <dbReference type="EMBL" id="CAH1796491.1"/>
    </source>
</evidence>
<dbReference type="GO" id="GO:0012505">
    <property type="term" value="C:endomembrane system"/>
    <property type="evidence" value="ECO:0007669"/>
    <property type="project" value="UniProtKB-ARBA"/>
</dbReference>
<dbReference type="Pfam" id="PF06309">
    <property type="entry name" value="Torsin"/>
    <property type="match status" value="1"/>
</dbReference>
<keyword evidence="5" id="KW-1185">Reference proteome</keyword>
<dbReference type="PANTHER" id="PTHR10760:SF2">
    <property type="entry name" value="LD13476P-RELATED"/>
    <property type="match status" value="1"/>
</dbReference>
<gene>
    <name evidence="4" type="ORF">OFUS_LOCUS20895</name>
</gene>
<dbReference type="PANTHER" id="PTHR10760">
    <property type="entry name" value="TORSIN"/>
    <property type="match status" value="1"/>
</dbReference>
<dbReference type="InterPro" id="IPR027417">
    <property type="entry name" value="P-loop_NTPase"/>
</dbReference>
<sequence length="478" mass="53880">MNTPRQPSSHRKTLQLNRIQTCPAQIVLTPQLLAEHSPHRPLYEHVQGSKAKHVPGRGLGDLFTPKKRLFSDIQSSPQRPHTRNNDMQDNPQVAHIPTPSQYNTKEPGTRLFQRIKSDSCLNSQSETVNPKKRLKLDDSQTEAASCSISVRSKFIYVTVCLFTLIAITIGLLNMGQSGKVELKHELCSNSSQYNLEGLSIMLNSQVFGQHIAMNQILLELEDYLVSDASEPLMLMFSGWTGTGKSYMVQLVASLIPATSHIYILPHHFPNGEFQHSNEPNHTIIHKTKQTGSSIQESNLAFAIKNKITKCALNIFILDDFDIEMDHIVDELQKFYISINDLRKSKTKVVIIVISSIGSAQINSIALEHLLHEDPRDSFNLSIFHKEIKAEVERVYPSIGRVFQFQYIPFLPLESSHVAKCIQKYITSTTADRSFNGNRINDYVQRVLKLVSFFPSKKPIFSVSGCKNVGTLVDITTLE</sequence>
<evidence type="ECO:0000256" key="3">
    <source>
        <dbReference type="SAM" id="Phobius"/>
    </source>
</evidence>
<dbReference type="OrthoDB" id="19623at2759"/>
<dbReference type="GO" id="GO:0005524">
    <property type="term" value="F:ATP binding"/>
    <property type="evidence" value="ECO:0007669"/>
    <property type="project" value="InterPro"/>
</dbReference>
<protein>
    <submittedName>
        <fullName evidence="4">Uncharacterized protein</fullName>
    </submittedName>
</protein>
<feature type="transmembrane region" description="Helical" evidence="3">
    <location>
        <begin position="154"/>
        <end position="174"/>
    </location>
</feature>
<keyword evidence="3" id="KW-0812">Transmembrane</keyword>
<name>A0A8S4PTJ7_OWEFU</name>
<reference evidence="4" key="1">
    <citation type="submission" date="2022-03" db="EMBL/GenBank/DDBJ databases">
        <authorList>
            <person name="Martin C."/>
        </authorList>
    </citation>
    <scope>NUCLEOTIDE SEQUENCE</scope>
</reference>
<feature type="region of interest" description="Disordered" evidence="2">
    <location>
        <begin position="68"/>
        <end position="106"/>
    </location>
</feature>
<dbReference type="Proteomes" id="UP000749559">
    <property type="component" value="Unassembled WGS sequence"/>
</dbReference>
<keyword evidence="3" id="KW-1133">Transmembrane helix</keyword>
<comment type="caution">
    <text evidence="4">The sequence shown here is derived from an EMBL/GenBank/DDBJ whole genome shotgun (WGS) entry which is preliminary data.</text>
</comment>
<dbReference type="GO" id="GO:0016887">
    <property type="term" value="F:ATP hydrolysis activity"/>
    <property type="evidence" value="ECO:0007669"/>
    <property type="project" value="InterPro"/>
</dbReference>
<organism evidence="4 5">
    <name type="scientific">Owenia fusiformis</name>
    <name type="common">Polychaete worm</name>
    <dbReference type="NCBI Taxonomy" id="6347"/>
    <lineage>
        <taxon>Eukaryota</taxon>
        <taxon>Metazoa</taxon>
        <taxon>Spiralia</taxon>
        <taxon>Lophotrochozoa</taxon>
        <taxon>Annelida</taxon>
        <taxon>Polychaeta</taxon>
        <taxon>Sedentaria</taxon>
        <taxon>Canalipalpata</taxon>
        <taxon>Sabellida</taxon>
        <taxon>Oweniida</taxon>
        <taxon>Oweniidae</taxon>
        <taxon>Owenia</taxon>
    </lineage>
</organism>
<dbReference type="SUPFAM" id="SSF52540">
    <property type="entry name" value="P-loop containing nucleoside triphosphate hydrolases"/>
    <property type="match status" value="1"/>
</dbReference>
<dbReference type="InterPro" id="IPR010448">
    <property type="entry name" value="Torsin"/>
</dbReference>
<evidence type="ECO:0000313" key="5">
    <source>
        <dbReference type="Proteomes" id="UP000749559"/>
    </source>
</evidence>
<dbReference type="EMBL" id="CAIIXF020000010">
    <property type="protein sequence ID" value="CAH1796491.1"/>
    <property type="molecule type" value="Genomic_DNA"/>
</dbReference>
<dbReference type="Gene3D" id="3.40.50.300">
    <property type="entry name" value="P-loop containing nucleotide triphosphate hydrolases"/>
    <property type="match status" value="1"/>
</dbReference>
<comment type="similarity">
    <text evidence="1">Belongs to the ClpA/ClpB family. Torsin subfamily.</text>
</comment>
<proteinExistence type="inferred from homology"/>
<keyword evidence="3" id="KW-0472">Membrane</keyword>
<evidence type="ECO:0000256" key="2">
    <source>
        <dbReference type="SAM" id="MobiDB-lite"/>
    </source>
</evidence>